<dbReference type="EMBL" id="CP061799">
    <property type="protein sequence ID" value="QTA81440.1"/>
    <property type="molecule type" value="Genomic_DNA"/>
</dbReference>
<dbReference type="InterPro" id="IPR011701">
    <property type="entry name" value="MFS"/>
</dbReference>
<dbReference type="AlphaFoldDB" id="A0A975BA86"/>
<dbReference type="InterPro" id="IPR020846">
    <property type="entry name" value="MFS_dom"/>
</dbReference>
<evidence type="ECO:0000256" key="3">
    <source>
        <dbReference type="ARBA" id="ARBA00022989"/>
    </source>
</evidence>
<feature type="transmembrane region" description="Helical" evidence="5">
    <location>
        <begin position="285"/>
        <end position="303"/>
    </location>
</feature>
<dbReference type="GO" id="GO:0022857">
    <property type="term" value="F:transmembrane transporter activity"/>
    <property type="evidence" value="ECO:0007669"/>
    <property type="project" value="InterPro"/>
</dbReference>
<feature type="transmembrane region" description="Helical" evidence="5">
    <location>
        <begin position="46"/>
        <end position="71"/>
    </location>
</feature>
<feature type="transmembrane region" description="Helical" evidence="5">
    <location>
        <begin position="345"/>
        <end position="368"/>
    </location>
</feature>
<feature type="transmembrane region" description="Helical" evidence="5">
    <location>
        <begin position="374"/>
        <end position="394"/>
    </location>
</feature>
<evidence type="ECO:0000259" key="6">
    <source>
        <dbReference type="PROSITE" id="PS50850"/>
    </source>
</evidence>
<evidence type="ECO:0000256" key="5">
    <source>
        <dbReference type="SAM" id="Phobius"/>
    </source>
</evidence>
<accession>A0A975BA86</accession>
<feature type="domain" description="Major facilitator superfamily (MFS) profile" evidence="6">
    <location>
        <begin position="8"/>
        <end position="397"/>
    </location>
</feature>
<evidence type="ECO:0000313" key="7">
    <source>
        <dbReference type="EMBL" id="QTA81440.1"/>
    </source>
</evidence>
<dbReference type="CDD" id="cd17325">
    <property type="entry name" value="MFS_MdtG_SLC18_like"/>
    <property type="match status" value="1"/>
</dbReference>
<dbReference type="InterPro" id="IPR005829">
    <property type="entry name" value="Sugar_transporter_CS"/>
</dbReference>
<evidence type="ECO:0000256" key="4">
    <source>
        <dbReference type="ARBA" id="ARBA00023136"/>
    </source>
</evidence>
<sequence length="402" mass="42864">MTTIEHNTATPLSYAMFLTIICLIAFGCFTASYMRLPIVPLYAKSLGIDIAHIGIINSFFFMTAGILSLPIGILSDQLGRKRLAVLGLILLSGTSFLLCISETHISLCAVYFIYGVGMALFGPTMMSLVADFSPLTHLGRSYGWYTTALYSGMSLGPALGGFVAENFGFTRVFLLSGSFLLVNICITLIFLPSPGRIHASGSKTQIFLIIKQDIIGNRPLLGCWAATLGGAFGLGTFMTFVPLHARNQGLKLDQIGIIFFIQGLVNALSRIPLGYLSDKVDGRQKLVVLGLTGFSASVAGFGMSVSLNHFIICAVAMGLSMALAFTSVGALLAETVPPGSRGLAMGGYNAMIYIGMMICSALMGYIIQKTGFNNGFLIAAVIIVALIALFYYLMGAKVPDCY</sequence>
<feature type="transmembrane region" description="Helical" evidence="5">
    <location>
        <begin position="111"/>
        <end position="130"/>
    </location>
</feature>
<dbReference type="Gene3D" id="1.20.1250.20">
    <property type="entry name" value="MFS general substrate transporter like domains"/>
    <property type="match status" value="2"/>
</dbReference>
<feature type="transmembrane region" description="Helical" evidence="5">
    <location>
        <begin position="309"/>
        <end position="333"/>
    </location>
</feature>
<proteinExistence type="predicted"/>
<dbReference type="GO" id="GO:0016020">
    <property type="term" value="C:membrane"/>
    <property type="evidence" value="ECO:0007669"/>
    <property type="project" value="UniProtKB-SubCell"/>
</dbReference>
<keyword evidence="4 5" id="KW-0472">Membrane</keyword>
<organism evidence="7 8">
    <name type="scientific">Desulfonema limicola</name>
    <dbReference type="NCBI Taxonomy" id="45656"/>
    <lineage>
        <taxon>Bacteria</taxon>
        <taxon>Pseudomonadati</taxon>
        <taxon>Thermodesulfobacteriota</taxon>
        <taxon>Desulfobacteria</taxon>
        <taxon>Desulfobacterales</taxon>
        <taxon>Desulfococcaceae</taxon>
        <taxon>Desulfonema</taxon>
    </lineage>
</organism>
<comment type="subcellular location">
    <subcellularLocation>
        <location evidence="1">Membrane</location>
        <topology evidence="1">Multi-pass membrane protein</topology>
    </subcellularLocation>
</comment>
<name>A0A975BA86_9BACT</name>
<protein>
    <submittedName>
        <fullName evidence="7">Major facilitator superfamily transporter</fullName>
    </submittedName>
</protein>
<feature type="transmembrane region" description="Helical" evidence="5">
    <location>
        <begin position="142"/>
        <end position="163"/>
    </location>
</feature>
<dbReference type="KEGG" id="dli:dnl_37750"/>
<feature type="transmembrane region" description="Helical" evidence="5">
    <location>
        <begin position="220"/>
        <end position="243"/>
    </location>
</feature>
<feature type="transmembrane region" description="Helical" evidence="5">
    <location>
        <begin position="255"/>
        <end position="273"/>
    </location>
</feature>
<dbReference type="PANTHER" id="PTHR23518:SF2">
    <property type="entry name" value="MAJOR FACILITATOR SUPERFAMILY TRANSPORTER"/>
    <property type="match status" value="1"/>
</dbReference>
<dbReference type="PANTHER" id="PTHR23518">
    <property type="entry name" value="C-METHYLTRANSFERASE"/>
    <property type="match status" value="1"/>
</dbReference>
<evidence type="ECO:0000256" key="2">
    <source>
        <dbReference type="ARBA" id="ARBA00022692"/>
    </source>
</evidence>
<dbReference type="Pfam" id="PF07690">
    <property type="entry name" value="MFS_1"/>
    <property type="match status" value="1"/>
</dbReference>
<dbReference type="InterPro" id="IPR036259">
    <property type="entry name" value="MFS_trans_sf"/>
</dbReference>
<dbReference type="Proteomes" id="UP000663720">
    <property type="component" value="Chromosome"/>
</dbReference>
<evidence type="ECO:0000256" key="1">
    <source>
        <dbReference type="ARBA" id="ARBA00004141"/>
    </source>
</evidence>
<reference evidence="7" key="1">
    <citation type="journal article" date="2021" name="Microb. Physiol.">
        <title>Proteogenomic Insights into the Physiology of Marine, Sulfate-Reducing, Filamentous Desulfonema limicola and Desulfonema magnum.</title>
        <authorList>
            <person name="Schnaars V."/>
            <person name="Wohlbrand L."/>
            <person name="Scheve S."/>
            <person name="Hinrichs C."/>
            <person name="Reinhardt R."/>
            <person name="Rabus R."/>
        </authorList>
    </citation>
    <scope>NUCLEOTIDE SEQUENCE</scope>
    <source>
        <strain evidence="7">5ac10</strain>
    </source>
</reference>
<dbReference type="SUPFAM" id="SSF103473">
    <property type="entry name" value="MFS general substrate transporter"/>
    <property type="match status" value="1"/>
</dbReference>
<feature type="transmembrane region" description="Helical" evidence="5">
    <location>
        <begin position="12"/>
        <end position="34"/>
    </location>
</feature>
<feature type="transmembrane region" description="Helical" evidence="5">
    <location>
        <begin position="169"/>
        <end position="191"/>
    </location>
</feature>
<gene>
    <name evidence="7" type="ORF">dnl_37750</name>
</gene>
<keyword evidence="2 5" id="KW-0812">Transmembrane</keyword>
<keyword evidence="8" id="KW-1185">Reference proteome</keyword>
<feature type="transmembrane region" description="Helical" evidence="5">
    <location>
        <begin position="83"/>
        <end position="105"/>
    </location>
</feature>
<keyword evidence="3 5" id="KW-1133">Transmembrane helix</keyword>
<dbReference type="PROSITE" id="PS50850">
    <property type="entry name" value="MFS"/>
    <property type="match status" value="1"/>
</dbReference>
<evidence type="ECO:0000313" key="8">
    <source>
        <dbReference type="Proteomes" id="UP000663720"/>
    </source>
</evidence>
<dbReference type="PROSITE" id="PS00216">
    <property type="entry name" value="SUGAR_TRANSPORT_1"/>
    <property type="match status" value="1"/>
</dbReference>